<evidence type="ECO:0000313" key="3">
    <source>
        <dbReference type="Proteomes" id="UP000518752"/>
    </source>
</evidence>
<reference evidence="2 3" key="1">
    <citation type="journal article" date="2020" name="ISME J.">
        <title>Uncovering the hidden diversity of litter-decomposition mechanisms in mushroom-forming fungi.</title>
        <authorList>
            <person name="Floudas D."/>
            <person name="Bentzer J."/>
            <person name="Ahren D."/>
            <person name="Johansson T."/>
            <person name="Persson P."/>
            <person name="Tunlid A."/>
        </authorList>
    </citation>
    <scope>NUCLEOTIDE SEQUENCE [LARGE SCALE GENOMIC DNA]</scope>
    <source>
        <strain evidence="2 3">CBS 406.79</strain>
    </source>
</reference>
<feature type="transmembrane region" description="Helical" evidence="1">
    <location>
        <begin position="33"/>
        <end position="49"/>
    </location>
</feature>
<accession>A0A8H5HTV7</accession>
<comment type="caution">
    <text evidence="2">The sequence shown here is derived from an EMBL/GenBank/DDBJ whole genome shotgun (WGS) entry which is preliminary data.</text>
</comment>
<sequence>MSSSHDPGLGQALLYDTYFTCFRKTLITSMVEILLYGAYAVAFGLYVYLESRHQKRGGGRVRFYQISLSVLFLLSTVALGLSISNLRPRALICFAKASSNSILIQDEPLALSQRLRIAVQSVYVAANAIADTLMLCRCYDILISSKWVIAGPSLLCATNTGMAITAIVFQYRKIVAVSAANTSLSNAGKILFEVFMGTNFFSNLLLTGLIAGRIWWMTRDGRKKLGLDEKRGDQSMTSIILGSGLLYPIALVPCTAFELHESQGRFFLEPLLVVIVGLAPTLMMVMVHGVEQSGFAEGQSLVMDSHSSSQHLDTPPNVSMLQAERAREGEINHLCESEIPGWHNQPPGR</sequence>
<dbReference type="Proteomes" id="UP000518752">
    <property type="component" value="Unassembled WGS sequence"/>
</dbReference>
<organism evidence="2 3">
    <name type="scientific">Collybiopsis confluens</name>
    <dbReference type="NCBI Taxonomy" id="2823264"/>
    <lineage>
        <taxon>Eukaryota</taxon>
        <taxon>Fungi</taxon>
        <taxon>Dikarya</taxon>
        <taxon>Basidiomycota</taxon>
        <taxon>Agaricomycotina</taxon>
        <taxon>Agaricomycetes</taxon>
        <taxon>Agaricomycetidae</taxon>
        <taxon>Agaricales</taxon>
        <taxon>Marasmiineae</taxon>
        <taxon>Omphalotaceae</taxon>
        <taxon>Collybiopsis</taxon>
    </lineage>
</organism>
<protein>
    <submittedName>
        <fullName evidence="2">Uncharacterized protein</fullName>
    </submittedName>
</protein>
<keyword evidence="1" id="KW-0812">Transmembrane</keyword>
<dbReference type="AlphaFoldDB" id="A0A8H5HTV7"/>
<gene>
    <name evidence="2" type="ORF">D9757_004977</name>
</gene>
<feature type="transmembrane region" description="Helical" evidence="1">
    <location>
        <begin position="236"/>
        <end position="259"/>
    </location>
</feature>
<keyword evidence="1" id="KW-0472">Membrane</keyword>
<feature type="transmembrane region" description="Helical" evidence="1">
    <location>
        <begin position="271"/>
        <end position="290"/>
    </location>
</feature>
<feature type="transmembrane region" description="Helical" evidence="1">
    <location>
        <begin position="190"/>
        <end position="216"/>
    </location>
</feature>
<keyword evidence="3" id="KW-1185">Reference proteome</keyword>
<feature type="transmembrane region" description="Helical" evidence="1">
    <location>
        <begin position="147"/>
        <end position="169"/>
    </location>
</feature>
<name>A0A8H5HTV7_9AGAR</name>
<dbReference type="EMBL" id="JAACJN010000024">
    <property type="protein sequence ID" value="KAF5389164.1"/>
    <property type="molecule type" value="Genomic_DNA"/>
</dbReference>
<evidence type="ECO:0000313" key="2">
    <source>
        <dbReference type="EMBL" id="KAF5389164.1"/>
    </source>
</evidence>
<dbReference type="OrthoDB" id="3226582at2759"/>
<keyword evidence="1" id="KW-1133">Transmembrane helix</keyword>
<feature type="transmembrane region" description="Helical" evidence="1">
    <location>
        <begin position="61"/>
        <end position="81"/>
    </location>
</feature>
<evidence type="ECO:0000256" key="1">
    <source>
        <dbReference type="SAM" id="Phobius"/>
    </source>
</evidence>
<proteinExistence type="predicted"/>